<evidence type="ECO:0000313" key="2">
    <source>
        <dbReference type="Proteomes" id="UP000078240"/>
    </source>
</evidence>
<organism evidence="1 2">
    <name type="scientific">Purpureocillium lilacinum</name>
    <name type="common">Paecilomyces lilacinus</name>
    <dbReference type="NCBI Taxonomy" id="33203"/>
    <lineage>
        <taxon>Eukaryota</taxon>
        <taxon>Fungi</taxon>
        <taxon>Dikarya</taxon>
        <taxon>Ascomycota</taxon>
        <taxon>Pezizomycotina</taxon>
        <taxon>Sordariomycetes</taxon>
        <taxon>Hypocreomycetidae</taxon>
        <taxon>Hypocreales</taxon>
        <taxon>Ophiocordycipitaceae</taxon>
        <taxon>Purpureocillium</taxon>
    </lineage>
</organism>
<name>A0A179H3V4_PURLI</name>
<dbReference type="EMBL" id="LSBH01000002">
    <property type="protein sequence ID" value="OAQ84896.1"/>
    <property type="molecule type" value="Genomic_DNA"/>
</dbReference>
<proteinExistence type="predicted"/>
<accession>A0A179H3V4</accession>
<protein>
    <submittedName>
        <fullName evidence="1">Uncharacterized protein</fullName>
    </submittedName>
</protein>
<dbReference type="Proteomes" id="UP000078240">
    <property type="component" value="Unassembled WGS sequence"/>
</dbReference>
<evidence type="ECO:0000313" key="1">
    <source>
        <dbReference type="EMBL" id="OAQ84896.1"/>
    </source>
</evidence>
<gene>
    <name evidence="1" type="ORF">VFPBJ_03664</name>
</gene>
<dbReference type="AlphaFoldDB" id="A0A179H3V4"/>
<sequence>MTMFHAVCSGPVSCLTLIHSLSPEPDHAEQADQKLRSAEGGQHSQSYVLLHKILSAVLRTTLDHHASTQAARRIRGCTVNGASPRPLPWSHQDLIFQRQSPMASGRYLQSLRSTRTVTHCPAPYFSS</sequence>
<reference evidence="1 2" key="1">
    <citation type="submission" date="2016-01" db="EMBL/GenBank/DDBJ databases">
        <title>Biosynthesis of antibiotic leucinostatins and their inhibition on Phytophthora in bio-control Purpureocillium lilacinum.</title>
        <authorList>
            <person name="Wang G."/>
            <person name="Liu Z."/>
            <person name="Lin R."/>
            <person name="Li E."/>
            <person name="Mao Z."/>
            <person name="Ling J."/>
            <person name="Yin W."/>
            <person name="Xie B."/>
        </authorList>
    </citation>
    <scope>NUCLEOTIDE SEQUENCE [LARGE SCALE GENOMIC DNA]</scope>
    <source>
        <strain evidence="1">PLBJ-1</strain>
    </source>
</reference>
<comment type="caution">
    <text evidence="1">The sequence shown here is derived from an EMBL/GenBank/DDBJ whole genome shotgun (WGS) entry which is preliminary data.</text>
</comment>